<sequence>MKNRKLNQWLWKWHFIAGLISLPFILMLSITGAVYLFNPDVQSNAIAKIQNIQEVETLQTTPISYQQQWENAIKKLKKKPNSMVINDNPQKATEFVVGRFSHKKTVFINQYTGEVSGMFSPKTSWMYSIRKLHGELLAGKVGTLLIELIASWMVVLIITGVYIWFPFSNFKDLKGLFTIRCNQGKRTLFRDLHAVTGFWMSILLLLVLAGGLPWTDVFGSNFKWVQKVSNTGFPKTWSGRGLISEVKNKETIKIKTLSIDEMVAITNQQKLQGVISIGLPKSAKSTFSVSNKTFPLDAQKKLHFNQYSGELIKEHTWSDVGFLMRGRMWVMAFHQGQFGGWNWWLMFGVAIGLTIMTIAGLFSYLSRKQKGSWGVPKVSSQFKVGKLIVFILVLLGVLLPMFGVSLLLIFLFEQLFKFKKTHF</sequence>
<reference evidence="3 4" key="1">
    <citation type="journal article" date="2020" name="Int. J. Syst. Evol. Microbiol.">
        <title>Tenacibaculum piscium sp. nov., isolated from skin ulcers of sea-farmed fish, and description of Tenacibaculum finnmarkense sp. nov. with subdivision into genomovars finnmarkense and ulcerans.</title>
        <authorList>
            <person name="Olsen A.B."/>
            <person name="Spilsberg B."/>
            <person name="Nilsen H.K."/>
            <person name="Lagesen K."/>
            <person name="Gulla S."/>
            <person name="Avendano-Herrera R."/>
            <person name="Irgang R."/>
            <person name="Duchaud E."/>
            <person name="Colquhoun D.J."/>
        </authorList>
    </citation>
    <scope>NUCLEOTIDE SEQUENCE [LARGE SCALE GENOMIC DNA]</scope>
    <source>
        <strain evidence="3 4">TNO037</strain>
    </source>
</reference>
<feature type="transmembrane region" description="Helical" evidence="1">
    <location>
        <begin position="343"/>
        <end position="366"/>
    </location>
</feature>
<name>A0AAP1RHA3_9FLAO</name>
<dbReference type="Proteomes" id="UP000806077">
    <property type="component" value="Unassembled WGS sequence"/>
</dbReference>
<dbReference type="PANTHER" id="PTHR34219:SF1">
    <property type="entry name" value="PEPSY DOMAIN-CONTAINING PROTEIN"/>
    <property type="match status" value="1"/>
</dbReference>
<feature type="transmembrane region" description="Helical" evidence="1">
    <location>
        <begin position="192"/>
        <end position="214"/>
    </location>
</feature>
<dbReference type="InterPro" id="IPR025711">
    <property type="entry name" value="PepSY"/>
</dbReference>
<keyword evidence="1" id="KW-0812">Transmembrane</keyword>
<dbReference type="EMBL" id="WXXV01000018">
    <property type="protein sequence ID" value="MBE7695983.1"/>
    <property type="molecule type" value="Genomic_DNA"/>
</dbReference>
<keyword evidence="1" id="KW-1133">Transmembrane helix</keyword>
<organism evidence="3 4">
    <name type="scientific">Tenacibaculum finnmarkense genomovar finnmarkense</name>
    <dbReference type="NCBI Taxonomy" id="1458503"/>
    <lineage>
        <taxon>Bacteria</taxon>
        <taxon>Pseudomonadati</taxon>
        <taxon>Bacteroidota</taxon>
        <taxon>Flavobacteriia</taxon>
        <taxon>Flavobacteriales</taxon>
        <taxon>Flavobacteriaceae</taxon>
        <taxon>Tenacibaculum</taxon>
        <taxon>Tenacibaculum finnmarkense</taxon>
    </lineage>
</organism>
<accession>A0AAP1RHA3</accession>
<feature type="domain" description="PepSY" evidence="2">
    <location>
        <begin position="62"/>
        <end position="116"/>
    </location>
</feature>
<gene>
    <name evidence="3" type="ORF">F7645_11195</name>
</gene>
<dbReference type="AlphaFoldDB" id="A0AAP1RHA3"/>
<proteinExistence type="predicted"/>
<dbReference type="PANTHER" id="PTHR34219">
    <property type="entry name" value="IRON-REGULATED INNER MEMBRANE PROTEIN-RELATED"/>
    <property type="match status" value="1"/>
</dbReference>
<evidence type="ECO:0000313" key="3">
    <source>
        <dbReference type="EMBL" id="MBE7695983.1"/>
    </source>
</evidence>
<keyword evidence="1" id="KW-0472">Membrane</keyword>
<evidence type="ECO:0000313" key="4">
    <source>
        <dbReference type="Proteomes" id="UP000806077"/>
    </source>
</evidence>
<dbReference type="Pfam" id="PF03413">
    <property type="entry name" value="PepSY"/>
    <property type="match status" value="1"/>
</dbReference>
<dbReference type="InterPro" id="IPR005625">
    <property type="entry name" value="PepSY-ass_TM"/>
</dbReference>
<dbReference type="Pfam" id="PF03929">
    <property type="entry name" value="PepSY_TM"/>
    <property type="match status" value="1"/>
</dbReference>
<dbReference type="RefSeq" id="WP_101956380.1">
    <property type="nucleotide sequence ID" value="NZ_JAJHTL010000020.1"/>
</dbReference>
<comment type="caution">
    <text evidence="3">The sequence shown here is derived from an EMBL/GenBank/DDBJ whole genome shotgun (WGS) entry which is preliminary data.</text>
</comment>
<keyword evidence="4" id="KW-1185">Reference proteome</keyword>
<feature type="transmembrane region" description="Helical" evidence="1">
    <location>
        <begin position="144"/>
        <end position="165"/>
    </location>
</feature>
<protein>
    <submittedName>
        <fullName evidence="3">PepSY domain-containing protein</fullName>
    </submittedName>
</protein>
<evidence type="ECO:0000256" key="1">
    <source>
        <dbReference type="SAM" id="Phobius"/>
    </source>
</evidence>
<feature type="transmembrane region" description="Helical" evidence="1">
    <location>
        <begin position="387"/>
        <end position="412"/>
    </location>
</feature>
<feature type="transmembrane region" description="Helical" evidence="1">
    <location>
        <begin position="12"/>
        <end position="37"/>
    </location>
</feature>
<evidence type="ECO:0000259" key="2">
    <source>
        <dbReference type="Pfam" id="PF03413"/>
    </source>
</evidence>